<comment type="caution">
    <text evidence="1">The sequence shown here is derived from an EMBL/GenBank/DDBJ whole genome shotgun (WGS) entry which is preliminary data.</text>
</comment>
<dbReference type="Gene3D" id="2.60.40.10">
    <property type="entry name" value="Immunoglobulins"/>
    <property type="match status" value="4"/>
</dbReference>
<dbReference type="InterPro" id="IPR013784">
    <property type="entry name" value="Carb-bd-like_fold"/>
</dbReference>
<gene>
    <name evidence="1" type="ORF">OMM_09436</name>
</gene>
<dbReference type="GO" id="GO:0030246">
    <property type="term" value="F:carbohydrate binding"/>
    <property type="evidence" value="ECO:0007669"/>
    <property type="project" value="InterPro"/>
</dbReference>
<sequence length="457" mass="50733">MCFQVFAHAKIEQHKIFGTVTQCGNPDIRLSNTRVSTDYGQIEVATNYNGEYEIPDLYPGYYDLVFSKITYKEQSVRIKLDGTQDVQLDICMCQDIDFVFKTPTPLDPVYQGDSFYLTIEVEGGCKPYEFSIQGSLPMGLTLDPEEGVISGTIEINKNNKGNFPFVVKVVDYSGAVYTKNYSITVYELPYFVTQTLKSVIVNYPFKKIIRVVGGKRPYTYSMISGDLPQHVTLSPTGILEGTPTEIGETYFVVKVVDANGRKIEHGFTLTVVDELVITTPRLDVAIVGEVYNMKLTAVGGSYGPYQWEFASEVIPRNITLDKDSGVLSGTPRDAQKIPIIIQVRDTDGHIAKADFLFYAVQKLEIANLNLSPGLINTEFSEFISIQGGVPPYTFACSDNLPDGLSLDPTTGIISGVVNVAETIQLNITVIDSTYPKSQKDEERVTIIIDEDFKFTTN</sequence>
<name>A0A1V1P3Z4_9BACT</name>
<proteinExistence type="predicted"/>
<dbReference type="EMBL" id="ATBP01000600">
    <property type="protein sequence ID" value="ETR69622.1"/>
    <property type="molecule type" value="Genomic_DNA"/>
</dbReference>
<dbReference type="AlphaFoldDB" id="A0A1V1P3Z4"/>
<dbReference type="InterPro" id="IPR015919">
    <property type="entry name" value="Cadherin-like_sf"/>
</dbReference>
<dbReference type="InterPro" id="IPR013783">
    <property type="entry name" value="Ig-like_fold"/>
</dbReference>
<feature type="non-terminal residue" evidence="1">
    <location>
        <position position="457"/>
    </location>
</feature>
<dbReference type="PANTHER" id="PTHR37494:SF1">
    <property type="entry name" value="STAPHYLOCOCCUS AUREUS SURFACE PROTEIN A"/>
    <property type="match status" value="1"/>
</dbReference>
<dbReference type="GO" id="GO:0005509">
    <property type="term" value="F:calcium ion binding"/>
    <property type="evidence" value="ECO:0007669"/>
    <property type="project" value="InterPro"/>
</dbReference>
<dbReference type="Pfam" id="PF05345">
    <property type="entry name" value="He_PIG"/>
    <property type="match status" value="3"/>
</dbReference>
<reference evidence="2" key="1">
    <citation type="submission" date="2012-11" db="EMBL/GenBank/DDBJ databases">
        <authorList>
            <person name="Lucero-Rivera Y.E."/>
            <person name="Tovar-Ramirez D."/>
        </authorList>
    </citation>
    <scope>NUCLEOTIDE SEQUENCE [LARGE SCALE GENOMIC DNA]</scope>
    <source>
        <strain evidence="2">Araruama</strain>
    </source>
</reference>
<evidence type="ECO:0000313" key="2">
    <source>
        <dbReference type="Proteomes" id="UP000189670"/>
    </source>
</evidence>
<evidence type="ECO:0000313" key="1">
    <source>
        <dbReference type="EMBL" id="ETR69622.1"/>
    </source>
</evidence>
<protein>
    <submittedName>
        <fullName evidence="1">Uncharacterized protein</fullName>
    </submittedName>
</protein>
<dbReference type="Proteomes" id="UP000189670">
    <property type="component" value="Unassembled WGS sequence"/>
</dbReference>
<dbReference type="PANTHER" id="PTHR37494">
    <property type="entry name" value="HEMAGGLUTININ"/>
    <property type="match status" value="1"/>
</dbReference>
<dbReference type="GO" id="GO:0016020">
    <property type="term" value="C:membrane"/>
    <property type="evidence" value="ECO:0007669"/>
    <property type="project" value="InterPro"/>
</dbReference>
<organism evidence="1 2">
    <name type="scientific">Candidatus Magnetoglobus multicellularis str. Araruama</name>
    <dbReference type="NCBI Taxonomy" id="890399"/>
    <lineage>
        <taxon>Bacteria</taxon>
        <taxon>Pseudomonadati</taxon>
        <taxon>Thermodesulfobacteriota</taxon>
        <taxon>Desulfobacteria</taxon>
        <taxon>Desulfobacterales</taxon>
        <taxon>Desulfobacteraceae</taxon>
        <taxon>Candidatus Magnetoglobus</taxon>
    </lineage>
</organism>
<dbReference type="SUPFAM" id="SSF49313">
    <property type="entry name" value="Cadherin-like"/>
    <property type="match status" value="3"/>
</dbReference>
<accession>A0A1V1P3Z4</accession>
<dbReference type="Gene3D" id="2.60.40.1120">
    <property type="entry name" value="Carboxypeptidase-like, regulatory domain"/>
    <property type="match status" value="1"/>
</dbReference>
<dbReference type="SUPFAM" id="SSF49452">
    <property type="entry name" value="Starch-binding domain-like"/>
    <property type="match status" value="1"/>
</dbReference>